<evidence type="ECO:0008006" key="4">
    <source>
        <dbReference type="Google" id="ProtNLM"/>
    </source>
</evidence>
<reference evidence="2 3" key="1">
    <citation type="submission" date="2020-08" db="EMBL/GenBank/DDBJ databases">
        <title>Genomic Encyclopedia of Type Strains, Phase IV (KMG-IV): sequencing the most valuable type-strain genomes for metagenomic binning, comparative biology and taxonomic classification.</title>
        <authorList>
            <person name="Goeker M."/>
        </authorList>
    </citation>
    <scope>NUCLEOTIDE SEQUENCE [LARGE SCALE GENOMIC DNA]</scope>
    <source>
        <strain evidence="2 3">DSM 101535</strain>
    </source>
</reference>
<gene>
    <name evidence="2" type="ORF">FHS97_000917</name>
</gene>
<sequence>MTGADVTLAEARVAAARQRLDGTVDRLHTELEPRRLARVALAEVTGSGERAVRVGTEAARRNPGVFAGGATLLLAFVTGRQLVRLFGKKKRQKCLPSPEDTATPAERIGS</sequence>
<evidence type="ECO:0000313" key="2">
    <source>
        <dbReference type="EMBL" id="MBB5725009.1"/>
    </source>
</evidence>
<evidence type="ECO:0000313" key="3">
    <source>
        <dbReference type="Proteomes" id="UP000560131"/>
    </source>
</evidence>
<comment type="caution">
    <text evidence="2">The sequence shown here is derived from an EMBL/GenBank/DDBJ whole genome shotgun (WGS) entry which is preliminary data.</text>
</comment>
<name>A0ABR6N2J1_9SPHN</name>
<organism evidence="2 3">
    <name type="scientific">Sphingomonas endophytica</name>
    <dbReference type="NCBI Taxonomy" id="869719"/>
    <lineage>
        <taxon>Bacteria</taxon>
        <taxon>Pseudomonadati</taxon>
        <taxon>Pseudomonadota</taxon>
        <taxon>Alphaproteobacteria</taxon>
        <taxon>Sphingomonadales</taxon>
        <taxon>Sphingomonadaceae</taxon>
        <taxon>Sphingomonas</taxon>
    </lineage>
</organism>
<proteinExistence type="predicted"/>
<dbReference type="Proteomes" id="UP000560131">
    <property type="component" value="Unassembled WGS sequence"/>
</dbReference>
<keyword evidence="3" id="KW-1185">Reference proteome</keyword>
<protein>
    <recommendedName>
        <fullName evidence="4">DUF3618 domain-containing protein</fullName>
    </recommendedName>
</protein>
<feature type="region of interest" description="Disordered" evidence="1">
    <location>
        <begin position="90"/>
        <end position="110"/>
    </location>
</feature>
<dbReference type="EMBL" id="JACIJN010000002">
    <property type="protein sequence ID" value="MBB5725009.1"/>
    <property type="molecule type" value="Genomic_DNA"/>
</dbReference>
<dbReference type="RefSeq" id="WP_184033665.1">
    <property type="nucleotide sequence ID" value="NZ_BAABAR010000007.1"/>
</dbReference>
<accession>A0ABR6N2J1</accession>
<evidence type="ECO:0000256" key="1">
    <source>
        <dbReference type="SAM" id="MobiDB-lite"/>
    </source>
</evidence>